<dbReference type="KEGG" id="hhb:Hhub_4233"/>
<sequence length="149" mass="16693">MNDSTPPLHPMEREQLLAESTLVVTVTPSSEFHDDVTDNITALEQGDTVDSTPTLSFTSYDDLMETLTPRVLDLIEAIRQEQPDSINEAARVVDRDVKNVHEELSRLAQLGIIFFEEDGQRKRPVVWFDELVINLPFDPETGDTATAAP</sequence>
<organism evidence="1 2">
    <name type="scientific">Halobacterium hubeiense</name>
    <dbReference type="NCBI Taxonomy" id="1407499"/>
    <lineage>
        <taxon>Archaea</taxon>
        <taxon>Methanobacteriati</taxon>
        <taxon>Methanobacteriota</taxon>
        <taxon>Stenosarchaea group</taxon>
        <taxon>Halobacteria</taxon>
        <taxon>Halobacteriales</taxon>
        <taxon>Halobacteriaceae</taxon>
        <taxon>Halobacterium</taxon>
    </lineage>
</organism>
<evidence type="ECO:0000313" key="2">
    <source>
        <dbReference type="Proteomes" id="UP000066737"/>
    </source>
</evidence>
<reference evidence="2" key="1">
    <citation type="journal article" date="2016" name="Environ. Microbiol.">
        <title>The complete genome of a viable archaeum isolated from 123-million-year-old rock salt.</title>
        <authorList>
            <person name="Jaakkola S.T."/>
            <person name="Pfeiffer F."/>
            <person name="Ravantti J.J."/>
            <person name="Guo Q."/>
            <person name="Liu Y."/>
            <person name="Chen X."/>
            <person name="Ma H."/>
            <person name="Yang C."/>
            <person name="Oksanen H.M."/>
            <person name="Bamford D.H."/>
        </authorList>
    </citation>
    <scope>NUCLEOTIDE SEQUENCE</scope>
    <source>
        <strain evidence="2">JI20-1</strain>
        <plasmid evidence="2">Plasmid pSTJ001</plasmid>
    </source>
</reference>
<dbReference type="Pfam" id="PF25212">
    <property type="entry name" value="HVO_A0114"/>
    <property type="match status" value="1"/>
</dbReference>
<dbReference type="GeneID" id="91110649"/>
<protein>
    <submittedName>
        <fullName evidence="1">HTH domain protein</fullName>
    </submittedName>
</protein>
<gene>
    <name evidence="1" type="ORF">HHUB_4233</name>
</gene>
<name>A0A0U5H604_9EURY</name>
<dbReference type="AlphaFoldDB" id="A0A0U5H604"/>
<keyword evidence="2" id="KW-1185">Reference proteome</keyword>
<dbReference type="OrthoDB" id="325082at2157"/>
<dbReference type="Proteomes" id="UP000066737">
    <property type="component" value="Plasmid pSTJ001"/>
</dbReference>
<evidence type="ECO:0000313" key="1">
    <source>
        <dbReference type="EMBL" id="CQH63944.1"/>
    </source>
</evidence>
<dbReference type="EMBL" id="LN831303">
    <property type="protein sequence ID" value="CQH63944.1"/>
    <property type="molecule type" value="Genomic_DNA"/>
</dbReference>
<geneLocation type="plasmid" evidence="2">
    <name>pSTJ001</name>
</geneLocation>
<dbReference type="RefSeq" id="WP_082687279.1">
    <property type="nucleotide sequence ID" value="NZ_CEML01000010.1"/>
</dbReference>
<proteinExistence type="predicted"/>
<accession>A0A0U5H604</accession>